<evidence type="ECO:0000313" key="1">
    <source>
        <dbReference type="EMBL" id="KJU84548.1"/>
    </source>
</evidence>
<sequence length="135" mass="13954">DSDATVSTGPWHLKLDASIHNVTTDGAKLLTIPAGYIIEHCDAYVETKDAGIALTADIGSTDAASNWFNDVALGTTAAAVKTPLASSVTEGVTAVVSNGTTVGLFIKPSATMTTGVIHFILRGVKLYNPAPLTWP</sequence>
<gene>
    <name evidence="1" type="ORF">MBAV_003256</name>
</gene>
<evidence type="ECO:0000313" key="2">
    <source>
        <dbReference type="Proteomes" id="UP000033423"/>
    </source>
</evidence>
<dbReference type="AlphaFoldDB" id="A0A0F3GV46"/>
<dbReference type="EMBL" id="LACI01001398">
    <property type="protein sequence ID" value="KJU84548.1"/>
    <property type="molecule type" value="Genomic_DNA"/>
</dbReference>
<proteinExistence type="predicted"/>
<keyword evidence="2" id="KW-1185">Reference proteome</keyword>
<protein>
    <submittedName>
        <fullName evidence="1">Uncharacterized protein</fullName>
    </submittedName>
</protein>
<organism evidence="1 2">
    <name type="scientific">Candidatus Magnetobacterium bavaricum</name>
    <dbReference type="NCBI Taxonomy" id="29290"/>
    <lineage>
        <taxon>Bacteria</taxon>
        <taxon>Pseudomonadati</taxon>
        <taxon>Nitrospirota</taxon>
        <taxon>Thermodesulfovibrionia</taxon>
        <taxon>Thermodesulfovibrionales</taxon>
        <taxon>Candidatus Magnetobacteriaceae</taxon>
        <taxon>Candidatus Magnetobacterium</taxon>
    </lineage>
</organism>
<comment type="caution">
    <text evidence="1">The sequence shown here is derived from an EMBL/GenBank/DDBJ whole genome shotgun (WGS) entry which is preliminary data.</text>
</comment>
<reference evidence="1 2" key="1">
    <citation type="submission" date="2015-02" db="EMBL/GenBank/DDBJ databases">
        <title>Single-cell genomics of uncultivated deep-branching MTB reveals a conserved set of magnetosome genes.</title>
        <authorList>
            <person name="Kolinko S."/>
            <person name="Richter M."/>
            <person name="Glockner F.O."/>
            <person name="Brachmann A."/>
            <person name="Schuler D."/>
        </authorList>
    </citation>
    <scope>NUCLEOTIDE SEQUENCE [LARGE SCALE GENOMIC DNA]</scope>
    <source>
        <strain evidence="1">TM-1</strain>
    </source>
</reference>
<name>A0A0F3GV46_9BACT</name>
<feature type="non-terminal residue" evidence="1">
    <location>
        <position position="1"/>
    </location>
</feature>
<dbReference type="Proteomes" id="UP000033423">
    <property type="component" value="Unassembled WGS sequence"/>
</dbReference>
<accession>A0A0F3GV46</accession>